<dbReference type="SUPFAM" id="SSF49464">
    <property type="entry name" value="Carboxypeptidase regulatory domain-like"/>
    <property type="match status" value="1"/>
</dbReference>
<evidence type="ECO:0000313" key="1">
    <source>
        <dbReference type="EMBL" id="GAA0873125.1"/>
    </source>
</evidence>
<evidence type="ECO:0000313" key="2">
    <source>
        <dbReference type="Proteomes" id="UP001500507"/>
    </source>
</evidence>
<evidence type="ECO:0008006" key="3">
    <source>
        <dbReference type="Google" id="ProtNLM"/>
    </source>
</evidence>
<dbReference type="Pfam" id="PF13715">
    <property type="entry name" value="CarbopepD_reg_2"/>
    <property type="match status" value="1"/>
</dbReference>
<keyword evidence="2" id="KW-1185">Reference proteome</keyword>
<reference evidence="2" key="1">
    <citation type="journal article" date="2019" name="Int. J. Syst. Evol. Microbiol.">
        <title>The Global Catalogue of Microorganisms (GCM) 10K type strain sequencing project: providing services to taxonomists for standard genome sequencing and annotation.</title>
        <authorList>
            <consortium name="The Broad Institute Genomics Platform"/>
            <consortium name="The Broad Institute Genome Sequencing Center for Infectious Disease"/>
            <person name="Wu L."/>
            <person name="Ma J."/>
        </authorList>
    </citation>
    <scope>NUCLEOTIDE SEQUENCE [LARGE SCALE GENOMIC DNA]</scope>
    <source>
        <strain evidence="2">JCM 16082</strain>
    </source>
</reference>
<name>A0ABP3XUN5_9FLAO</name>
<dbReference type="InterPro" id="IPR008969">
    <property type="entry name" value="CarboxyPept-like_regulatory"/>
</dbReference>
<protein>
    <recommendedName>
        <fullName evidence="3">CarboxypepD_reg-like domain-containing protein</fullName>
    </recommendedName>
</protein>
<dbReference type="Proteomes" id="UP001500507">
    <property type="component" value="Unassembled WGS sequence"/>
</dbReference>
<organism evidence="1 2">
    <name type="scientific">Gangjinia marincola</name>
    <dbReference type="NCBI Taxonomy" id="578463"/>
    <lineage>
        <taxon>Bacteria</taxon>
        <taxon>Pseudomonadati</taxon>
        <taxon>Bacteroidota</taxon>
        <taxon>Flavobacteriia</taxon>
        <taxon>Flavobacteriales</taxon>
        <taxon>Flavobacteriaceae</taxon>
        <taxon>Gangjinia</taxon>
    </lineage>
</organism>
<dbReference type="EMBL" id="BAAAFG010000016">
    <property type="protein sequence ID" value="GAA0873125.1"/>
    <property type="molecule type" value="Genomic_DNA"/>
</dbReference>
<gene>
    <name evidence="1" type="ORF">GCM10009117_22720</name>
</gene>
<dbReference type="Gene3D" id="2.60.40.1120">
    <property type="entry name" value="Carboxypeptidase-like, regulatory domain"/>
    <property type="match status" value="1"/>
</dbReference>
<dbReference type="RefSeq" id="WP_343767688.1">
    <property type="nucleotide sequence ID" value="NZ_BAAAFG010000016.1"/>
</dbReference>
<comment type="caution">
    <text evidence="1">The sequence shown here is derived from an EMBL/GenBank/DDBJ whole genome shotgun (WGS) entry which is preliminary data.</text>
</comment>
<sequence>MKYKLSIPEPCPETWNDMSPSSDGKFCLSCEKEVFDFTRLSVSEINQIISKNKNICAKINDIQLNQSYHRPMNAGLNLTGLLVGTFTLLALCQPLHAQSNPKEQEHITIDSLKTFNYSNTSKEDFIKIKGKVTSKDGLELPGVNIIVSELRKGVISNENGEFTFDIPLKAYEKNYKLTFSFQGFKTEHIDLKKRRIMYNLKMKEQIVVLGGLVVEKIKN</sequence>
<proteinExistence type="predicted"/>
<accession>A0ABP3XUN5</accession>